<dbReference type="InterPro" id="IPR010982">
    <property type="entry name" value="Lambda_DNA-bd_dom_sf"/>
</dbReference>
<feature type="domain" description="HTH lacI-type" evidence="4">
    <location>
        <begin position="7"/>
        <end position="61"/>
    </location>
</feature>
<dbReference type="CDD" id="cd01392">
    <property type="entry name" value="HTH_LacI"/>
    <property type="match status" value="1"/>
</dbReference>
<dbReference type="RefSeq" id="WP_138749205.1">
    <property type="nucleotide sequence ID" value="NZ_VCLB01000007.1"/>
</dbReference>
<evidence type="ECO:0000313" key="5">
    <source>
        <dbReference type="EMBL" id="TNB47378.1"/>
    </source>
</evidence>
<name>A0A5C4JPW5_9HYPH</name>
<dbReference type="Pfam" id="PF00356">
    <property type="entry name" value="LacI"/>
    <property type="match status" value="1"/>
</dbReference>
<keyword evidence="6" id="KW-1185">Reference proteome</keyword>
<dbReference type="EMBL" id="VCLB01000007">
    <property type="protein sequence ID" value="TNB47378.1"/>
    <property type="molecule type" value="Genomic_DNA"/>
</dbReference>
<proteinExistence type="predicted"/>
<dbReference type="AlphaFoldDB" id="A0A5C4JPW5"/>
<evidence type="ECO:0000313" key="6">
    <source>
        <dbReference type="Proteomes" id="UP000307874"/>
    </source>
</evidence>
<dbReference type="InterPro" id="IPR046335">
    <property type="entry name" value="LacI/GalR-like_sensor"/>
</dbReference>
<keyword evidence="3" id="KW-0804">Transcription</keyword>
<dbReference type="Pfam" id="PF13377">
    <property type="entry name" value="Peripla_BP_3"/>
    <property type="match status" value="1"/>
</dbReference>
<dbReference type="SUPFAM" id="SSF47413">
    <property type="entry name" value="lambda repressor-like DNA-binding domains"/>
    <property type="match status" value="1"/>
</dbReference>
<dbReference type="SMART" id="SM00354">
    <property type="entry name" value="HTH_LACI"/>
    <property type="match status" value="1"/>
</dbReference>
<reference evidence="5 6" key="1">
    <citation type="submission" date="2019-06" db="EMBL/GenBank/DDBJ databases">
        <title>Martelella lutilitoris sp. nov., isolated from a tidal mudflat.</title>
        <authorList>
            <person name="Kim Y.-J."/>
        </authorList>
    </citation>
    <scope>NUCLEOTIDE SEQUENCE [LARGE SCALE GENOMIC DNA]</scope>
    <source>
        <strain evidence="5 6">GH2-6</strain>
    </source>
</reference>
<dbReference type="OrthoDB" id="7912369at2"/>
<gene>
    <name evidence="5" type="ORF">FF124_14565</name>
</gene>
<sequence length="354" mass="38199">MAKGEKVGMREVSERAGVAISTVSHVMNGTAPISEEVRERVLEAARELGYLARRSARASINAVNRALLAVPEDALPDSDVNLVSWTILNALTRDCEARGVRLVPHTLRRDDPVEQVGAEARAARADGIIVINDDRSALLDAIGRSGIPAVLINGEDPNMHIDSVTPGNRFAALKATRLILDKGHRRVVHLTWAGRKTVERRLDGFLDAFRDRDLPLSDALVIRAEGFEPRHGEAAVKAWLEAHPDRDGATALFCAADNLAFGAMRALKQAGLRVPEDISVMGFDGVALGELHSPPLTTVSVPLEQFGRAALDLLEARAKSGQAPRAAHRLELGCDLVLRESIAPAISQPPQNIE</sequence>
<dbReference type="SUPFAM" id="SSF53822">
    <property type="entry name" value="Periplasmic binding protein-like I"/>
    <property type="match status" value="1"/>
</dbReference>
<dbReference type="GO" id="GO:0003700">
    <property type="term" value="F:DNA-binding transcription factor activity"/>
    <property type="evidence" value="ECO:0007669"/>
    <property type="project" value="TreeGrafter"/>
</dbReference>
<organism evidence="5 6">
    <name type="scientific">Martelella lutilitoris</name>
    <dbReference type="NCBI Taxonomy" id="2583532"/>
    <lineage>
        <taxon>Bacteria</taxon>
        <taxon>Pseudomonadati</taxon>
        <taxon>Pseudomonadota</taxon>
        <taxon>Alphaproteobacteria</taxon>
        <taxon>Hyphomicrobiales</taxon>
        <taxon>Aurantimonadaceae</taxon>
        <taxon>Martelella</taxon>
    </lineage>
</organism>
<dbReference type="PROSITE" id="PS50932">
    <property type="entry name" value="HTH_LACI_2"/>
    <property type="match status" value="1"/>
</dbReference>
<dbReference type="Gene3D" id="1.10.260.40">
    <property type="entry name" value="lambda repressor-like DNA-binding domains"/>
    <property type="match status" value="1"/>
</dbReference>
<dbReference type="Gene3D" id="3.40.50.2300">
    <property type="match status" value="2"/>
</dbReference>
<evidence type="ECO:0000259" key="4">
    <source>
        <dbReference type="PROSITE" id="PS50932"/>
    </source>
</evidence>
<comment type="caution">
    <text evidence="5">The sequence shown here is derived from an EMBL/GenBank/DDBJ whole genome shotgun (WGS) entry which is preliminary data.</text>
</comment>
<keyword evidence="2" id="KW-0238">DNA-binding</keyword>
<dbReference type="GO" id="GO:0000976">
    <property type="term" value="F:transcription cis-regulatory region binding"/>
    <property type="evidence" value="ECO:0007669"/>
    <property type="project" value="TreeGrafter"/>
</dbReference>
<dbReference type="InterPro" id="IPR000843">
    <property type="entry name" value="HTH_LacI"/>
</dbReference>
<evidence type="ECO:0000256" key="1">
    <source>
        <dbReference type="ARBA" id="ARBA00023015"/>
    </source>
</evidence>
<accession>A0A5C4JPW5</accession>
<evidence type="ECO:0000256" key="3">
    <source>
        <dbReference type="ARBA" id="ARBA00023163"/>
    </source>
</evidence>
<evidence type="ECO:0000256" key="2">
    <source>
        <dbReference type="ARBA" id="ARBA00023125"/>
    </source>
</evidence>
<dbReference type="CDD" id="cd06267">
    <property type="entry name" value="PBP1_LacI_sugar_binding-like"/>
    <property type="match status" value="1"/>
</dbReference>
<dbReference type="PANTHER" id="PTHR30146">
    <property type="entry name" value="LACI-RELATED TRANSCRIPTIONAL REPRESSOR"/>
    <property type="match status" value="1"/>
</dbReference>
<protein>
    <submittedName>
        <fullName evidence="5">LacI family transcriptional regulator</fullName>
    </submittedName>
</protein>
<dbReference type="Proteomes" id="UP000307874">
    <property type="component" value="Unassembled WGS sequence"/>
</dbReference>
<keyword evidence="1" id="KW-0805">Transcription regulation</keyword>
<dbReference type="InterPro" id="IPR028082">
    <property type="entry name" value="Peripla_BP_I"/>
</dbReference>
<dbReference type="PANTHER" id="PTHR30146:SF109">
    <property type="entry name" value="HTH-TYPE TRANSCRIPTIONAL REGULATOR GALS"/>
    <property type="match status" value="1"/>
</dbReference>